<sequence length="59" mass="5982">MISPMRLPVPGVDRTLAAMGNAPAAVQAEAAAVTLSCDADGLAAAVRDVLLPRAPRRVS</sequence>
<organism evidence="1 2">
    <name type="scientific">Siccirubricoccus soli</name>
    <dbReference type="NCBI Taxonomy" id="2899147"/>
    <lineage>
        <taxon>Bacteria</taxon>
        <taxon>Pseudomonadati</taxon>
        <taxon>Pseudomonadota</taxon>
        <taxon>Alphaproteobacteria</taxon>
        <taxon>Acetobacterales</taxon>
        <taxon>Roseomonadaceae</taxon>
        <taxon>Siccirubricoccus</taxon>
    </lineage>
</organism>
<evidence type="ECO:0000313" key="2">
    <source>
        <dbReference type="Proteomes" id="UP001523392"/>
    </source>
</evidence>
<name>A0ABT1D646_9PROT</name>
<comment type="caution">
    <text evidence="1">The sequence shown here is derived from an EMBL/GenBank/DDBJ whole genome shotgun (WGS) entry which is preliminary data.</text>
</comment>
<accession>A0ABT1D646</accession>
<reference evidence="1 2" key="1">
    <citation type="submission" date="2021-12" db="EMBL/GenBank/DDBJ databases">
        <title>Siccirubricoccus leaddurans sp. nov., a high concentration Zn2+ tolerance bacterium.</title>
        <authorList>
            <person name="Cao Y."/>
        </authorList>
    </citation>
    <scope>NUCLEOTIDE SEQUENCE [LARGE SCALE GENOMIC DNA]</scope>
    <source>
        <strain evidence="1 2">KC 17139</strain>
    </source>
</reference>
<protein>
    <submittedName>
        <fullName evidence="1">Uncharacterized protein</fullName>
    </submittedName>
</protein>
<keyword evidence="2" id="KW-1185">Reference proteome</keyword>
<dbReference type="EMBL" id="JAFIRR010000090">
    <property type="protein sequence ID" value="MCO6417398.1"/>
    <property type="molecule type" value="Genomic_DNA"/>
</dbReference>
<gene>
    <name evidence="1" type="ORF">JYK14_14670</name>
</gene>
<evidence type="ECO:0000313" key="1">
    <source>
        <dbReference type="EMBL" id="MCO6417398.1"/>
    </source>
</evidence>
<dbReference type="RefSeq" id="WP_252954042.1">
    <property type="nucleotide sequence ID" value="NZ_JAFIRR010000090.1"/>
</dbReference>
<dbReference type="Proteomes" id="UP001523392">
    <property type="component" value="Unassembled WGS sequence"/>
</dbReference>
<proteinExistence type="predicted"/>